<dbReference type="RefSeq" id="WP_133995953.1">
    <property type="nucleotide sequence ID" value="NZ_SODV01000002.1"/>
</dbReference>
<dbReference type="AlphaFoldDB" id="A0A4R8DER6"/>
<reference evidence="1 2" key="1">
    <citation type="submission" date="2019-03" db="EMBL/GenBank/DDBJ databases">
        <title>Genomic Encyclopedia of Type Strains, Phase IV (KMG-IV): sequencing the most valuable type-strain genomes for metagenomic binning, comparative biology and taxonomic classification.</title>
        <authorList>
            <person name="Goeker M."/>
        </authorList>
    </citation>
    <scope>NUCLEOTIDE SEQUENCE [LARGE SCALE GENOMIC DNA]</scope>
    <source>
        <strain evidence="1 2">DSM 100059</strain>
    </source>
</reference>
<dbReference type="Gene3D" id="2.120.10.30">
    <property type="entry name" value="TolB, C-terminal domain"/>
    <property type="match status" value="1"/>
</dbReference>
<proteinExistence type="predicted"/>
<organism evidence="1 2">
    <name type="scientific">Dinghuibacter silviterrae</name>
    <dbReference type="NCBI Taxonomy" id="1539049"/>
    <lineage>
        <taxon>Bacteria</taxon>
        <taxon>Pseudomonadati</taxon>
        <taxon>Bacteroidota</taxon>
        <taxon>Chitinophagia</taxon>
        <taxon>Chitinophagales</taxon>
        <taxon>Chitinophagaceae</taxon>
        <taxon>Dinghuibacter</taxon>
    </lineage>
</organism>
<gene>
    <name evidence="1" type="ORF">EDB95_3863</name>
</gene>
<evidence type="ECO:0000313" key="1">
    <source>
        <dbReference type="EMBL" id="TDW96041.1"/>
    </source>
</evidence>
<dbReference type="InterPro" id="IPR011042">
    <property type="entry name" value="6-blade_b-propeller_TolB-like"/>
</dbReference>
<sequence length="933" mass="105734">MKVFITVLFLVSIQYKQFLFAQDVFGGNPASVRWRQLNTDTARIIYPAGMDSQALRVAQIVHYLNRSTGHSIGNRLRKIDIVFQKDVTYENGFVALGPFRSEFYLNPPQDVFSLGSLPPYENLAIHEYRHVQQYTNFDRGFSKVLSYILGQQGQDLGNALTVPNWFFEGDAVFQETLVSREGRGRLPSFLDDFTALWAGNREYTWEKWRNGSYRDLVPNWYPLGFILVSYGRATYGTDVWRNIAGDAAAARGGFYPFQKAVKRYTGLSFQAFRDTAMRTYKDRILAGDTAVAGRLLTPLKKHALVTYQQAFDGAQVVAKAGYAQVPAFYVRGRRLRTMDVVQDNYFSYHNGKAVYAAFQPDLRWGLREYNDIRLLDVRTGEQKTLTHKARYFAPDISADGQKVVAVNMPSEGAASLRILSTGDGHVLDTMPNPHRYFYVMPRWTPDGQHIVAGVRDGVGRMSLLWMDAGTHEETLLLPFSFHVLAYPYIAGDTVFFSARQGQGEQLMAFVKGQGMLYRLTDGVRAYYMPSVQGNEVTWTTPTADGMALYTAPTASFPWTPLAADSFALNATTPLLPAGFTQDKALDALTRLDTNVFYPSKVYHKASHLFNFHSFRPYYSNPDWSFTVYGQNVLNTFQSQVGYDYNQNEASSNVSAGATYGAWYPWISGSVGYTTHRTGVTNRGNVVHWDELQAGLGTSVPLDLSHGRLYQFLTPAFSVHTDQLSIPPVYGKYFSTSHVEYLQYDLTWSTQTQQTLQQIFPHWAHTFSADFQRSTLGDPLAWQVLLQGSVYLPGLWKSHSLVLNGAYQRRDTLGHYTFTNDFPISRGYPGINFPEMYKWGVNYHFPLAYPDAGVGGIVYLLRLRANVLYDQTYLNGLVPNSQYHLRTAGLELYFDTQWWNQLPVSFGIGYYRLLDNNLLGIGPNQFQILLPILF</sequence>
<dbReference type="PANTHER" id="PTHR36842">
    <property type="entry name" value="PROTEIN TOLB HOMOLOG"/>
    <property type="match status" value="1"/>
</dbReference>
<protein>
    <submittedName>
        <fullName evidence="1">Uncharacterized protein</fullName>
    </submittedName>
</protein>
<evidence type="ECO:0000313" key="2">
    <source>
        <dbReference type="Proteomes" id="UP000294498"/>
    </source>
</evidence>
<dbReference type="Proteomes" id="UP000294498">
    <property type="component" value="Unassembled WGS sequence"/>
</dbReference>
<dbReference type="EMBL" id="SODV01000002">
    <property type="protein sequence ID" value="TDW96041.1"/>
    <property type="molecule type" value="Genomic_DNA"/>
</dbReference>
<comment type="caution">
    <text evidence="1">The sequence shown here is derived from an EMBL/GenBank/DDBJ whole genome shotgun (WGS) entry which is preliminary data.</text>
</comment>
<dbReference type="OrthoDB" id="9799878at2"/>
<keyword evidence="2" id="KW-1185">Reference proteome</keyword>
<name>A0A4R8DER6_9BACT</name>
<dbReference type="SUPFAM" id="SSF82171">
    <property type="entry name" value="DPP6 N-terminal domain-like"/>
    <property type="match status" value="1"/>
</dbReference>
<accession>A0A4R8DER6</accession>